<gene>
    <name evidence="5" type="ORF">GCM10009107_22480</name>
</gene>
<protein>
    <recommendedName>
        <fullName evidence="4">HTH luxR-type domain-containing protein</fullName>
    </recommendedName>
</protein>
<dbReference type="Gene3D" id="1.10.10.10">
    <property type="entry name" value="Winged helix-like DNA-binding domain superfamily/Winged helix DNA-binding domain"/>
    <property type="match status" value="1"/>
</dbReference>
<evidence type="ECO:0000313" key="6">
    <source>
        <dbReference type="Proteomes" id="UP001500279"/>
    </source>
</evidence>
<evidence type="ECO:0000259" key="4">
    <source>
        <dbReference type="PROSITE" id="PS50043"/>
    </source>
</evidence>
<dbReference type="CDD" id="cd06170">
    <property type="entry name" value="LuxR_C_like"/>
    <property type="match status" value="1"/>
</dbReference>
<keyword evidence="6" id="KW-1185">Reference proteome</keyword>
<dbReference type="SMART" id="SM00421">
    <property type="entry name" value="HTH_LUXR"/>
    <property type="match status" value="1"/>
</dbReference>
<dbReference type="SUPFAM" id="SSF46894">
    <property type="entry name" value="C-terminal effector domain of the bipartite response regulators"/>
    <property type="match status" value="1"/>
</dbReference>
<sequence length="79" mass="8353">MLHTGVGFNAVPPVVTRSTLSAQETLVAELVCAGLSNKQIAARAGLSEHTVSSYLRRIYSKLGVNSRVALVVTLHSFSA</sequence>
<accession>A0ABN1JZT5</accession>
<evidence type="ECO:0000256" key="3">
    <source>
        <dbReference type="ARBA" id="ARBA00023163"/>
    </source>
</evidence>
<comment type="caution">
    <text evidence="5">The sequence shown here is derived from an EMBL/GenBank/DDBJ whole genome shotgun (WGS) entry which is preliminary data.</text>
</comment>
<dbReference type="InterPro" id="IPR016032">
    <property type="entry name" value="Sig_transdc_resp-reg_C-effctor"/>
</dbReference>
<dbReference type="Proteomes" id="UP001500279">
    <property type="component" value="Unassembled WGS sequence"/>
</dbReference>
<dbReference type="PANTHER" id="PTHR44688:SF16">
    <property type="entry name" value="DNA-BINDING TRANSCRIPTIONAL ACTIVATOR DEVR_DOSR"/>
    <property type="match status" value="1"/>
</dbReference>
<keyword evidence="1" id="KW-0805">Transcription regulation</keyword>
<evidence type="ECO:0000256" key="2">
    <source>
        <dbReference type="ARBA" id="ARBA00023125"/>
    </source>
</evidence>
<dbReference type="PRINTS" id="PR00038">
    <property type="entry name" value="HTHLUXR"/>
</dbReference>
<evidence type="ECO:0000256" key="1">
    <source>
        <dbReference type="ARBA" id="ARBA00023015"/>
    </source>
</evidence>
<name>A0ABN1JZT5_9BURK</name>
<organism evidence="5 6">
    <name type="scientific">Ideonella azotifigens</name>
    <dbReference type="NCBI Taxonomy" id="513160"/>
    <lineage>
        <taxon>Bacteria</taxon>
        <taxon>Pseudomonadati</taxon>
        <taxon>Pseudomonadota</taxon>
        <taxon>Betaproteobacteria</taxon>
        <taxon>Burkholderiales</taxon>
        <taxon>Sphaerotilaceae</taxon>
        <taxon>Ideonella</taxon>
    </lineage>
</organism>
<dbReference type="EMBL" id="BAAAEW010000011">
    <property type="protein sequence ID" value="GAA0750583.1"/>
    <property type="molecule type" value="Genomic_DNA"/>
</dbReference>
<dbReference type="PROSITE" id="PS50043">
    <property type="entry name" value="HTH_LUXR_2"/>
    <property type="match status" value="1"/>
</dbReference>
<dbReference type="Pfam" id="PF00196">
    <property type="entry name" value="GerE"/>
    <property type="match status" value="1"/>
</dbReference>
<proteinExistence type="predicted"/>
<keyword evidence="3" id="KW-0804">Transcription</keyword>
<dbReference type="PANTHER" id="PTHR44688">
    <property type="entry name" value="DNA-BINDING TRANSCRIPTIONAL ACTIVATOR DEVR_DOSR"/>
    <property type="match status" value="1"/>
</dbReference>
<dbReference type="InterPro" id="IPR000792">
    <property type="entry name" value="Tscrpt_reg_LuxR_C"/>
</dbReference>
<evidence type="ECO:0000313" key="5">
    <source>
        <dbReference type="EMBL" id="GAA0750583.1"/>
    </source>
</evidence>
<reference evidence="6" key="1">
    <citation type="journal article" date="2019" name="Int. J. Syst. Evol. Microbiol.">
        <title>The Global Catalogue of Microorganisms (GCM) 10K type strain sequencing project: providing services to taxonomists for standard genome sequencing and annotation.</title>
        <authorList>
            <consortium name="The Broad Institute Genomics Platform"/>
            <consortium name="The Broad Institute Genome Sequencing Center for Infectious Disease"/>
            <person name="Wu L."/>
            <person name="Ma J."/>
        </authorList>
    </citation>
    <scope>NUCLEOTIDE SEQUENCE [LARGE SCALE GENOMIC DNA]</scope>
    <source>
        <strain evidence="6">JCM 15503</strain>
    </source>
</reference>
<keyword evidence="2" id="KW-0238">DNA-binding</keyword>
<feature type="domain" description="HTH luxR-type" evidence="4">
    <location>
        <begin position="13"/>
        <end position="78"/>
    </location>
</feature>
<dbReference type="InterPro" id="IPR036388">
    <property type="entry name" value="WH-like_DNA-bd_sf"/>
</dbReference>